<dbReference type="EMBL" id="BAABDM010000001">
    <property type="protein sequence ID" value="GAA4083574.1"/>
    <property type="molecule type" value="Genomic_DNA"/>
</dbReference>
<dbReference type="Proteomes" id="UP001500392">
    <property type="component" value="Unassembled WGS sequence"/>
</dbReference>
<protein>
    <submittedName>
        <fullName evidence="1">Uncharacterized protein</fullName>
    </submittedName>
</protein>
<sequence length="110" mass="12535">MPEAEREQIDALLRIEKNNSSVFQRLILSTCAPAKNAIQSQVLITMIDLQYLNETDRALLALIDDSNQQLMAAQQEQRFLRSKLRNTIDGISDIETQMNSDNSRSLRGQQ</sequence>
<gene>
    <name evidence="1" type="ORF">GCM10022414_02880</name>
</gene>
<comment type="caution">
    <text evidence="1">The sequence shown here is derived from an EMBL/GenBank/DDBJ whole genome shotgun (WGS) entry which is preliminary data.</text>
</comment>
<evidence type="ECO:0000313" key="1">
    <source>
        <dbReference type="EMBL" id="GAA4083574.1"/>
    </source>
</evidence>
<keyword evidence="2" id="KW-1185">Reference proteome</keyword>
<dbReference type="RefSeq" id="WP_344931936.1">
    <property type="nucleotide sequence ID" value="NZ_BAABDM010000001.1"/>
</dbReference>
<evidence type="ECO:0000313" key="2">
    <source>
        <dbReference type="Proteomes" id="UP001500392"/>
    </source>
</evidence>
<proteinExistence type="predicted"/>
<organism evidence="1 2">
    <name type="scientific">Zhongshania borealis</name>
    <dbReference type="NCBI Taxonomy" id="889488"/>
    <lineage>
        <taxon>Bacteria</taxon>
        <taxon>Pseudomonadati</taxon>
        <taxon>Pseudomonadota</taxon>
        <taxon>Gammaproteobacteria</taxon>
        <taxon>Cellvibrionales</taxon>
        <taxon>Spongiibacteraceae</taxon>
        <taxon>Zhongshania</taxon>
    </lineage>
</organism>
<reference evidence="2" key="1">
    <citation type="journal article" date="2019" name="Int. J. Syst. Evol. Microbiol.">
        <title>The Global Catalogue of Microorganisms (GCM) 10K type strain sequencing project: providing services to taxonomists for standard genome sequencing and annotation.</title>
        <authorList>
            <consortium name="The Broad Institute Genomics Platform"/>
            <consortium name="The Broad Institute Genome Sequencing Center for Infectious Disease"/>
            <person name="Wu L."/>
            <person name="Ma J."/>
        </authorList>
    </citation>
    <scope>NUCLEOTIDE SEQUENCE [LARGE SCALE GENOMIC DNA]</scope>
    <source>
        <strain evidence="2">JCM 17304</strain>
    </source>
</reference>
<accession>A0ABP7W8G8</accession>
<name>A0ABP7W8G8_9GAMM</name>